<dbReference type="STRING" id="913774.A0A0C3H960"/>
<dbReference type="InterPro" id="IPR013022">
    <property type="entry name" value="Xyl_isomerase-like_TIM-brl"/>
</dbReference>
<dbReference type="InterPro" id="IPR036237">
    <property type="entry name" value="Xyl_isomerase-like_sf"/>
</dbReference>
<gene>
    <name evidence="2" type="ORF">OIDMADRAFT_30194</name>
</gene>
<dbReference type="SUPFAM" id="SSF51658">
    <property type="entry name" value="Xylose isomerase-like"/>
    <property type="match status" value="1"/>
</dbReference>
<dbReference type="Pfam" id="PF01261">
    <property type="entry name" value="AP_endonuc_2"/>
    <property type="match status" value="1"/>
</dbReference>
<reference evidence="2 3" key="1">
    <citation type="submission" date="2014-04" db="EMBL/GenBank/DDBJ databases">
        <authorList>
            <consortium name="DOE Joint Genome Institute"/>
            <person name="Kuo A."/>
            <person name="Martino E."/>
            <person name="Perotto S."/>
            <person name="Kohler A."/>
            <person name="Nagy L.G."/>
            <person name="Floudas D."/>
            <person name="Copeland A."/>
            <person name="Barry K.W."/>
            <person name="Cichocki N."/>
            <person name="Veneault-Fourrey C."/>
            <person name="LaButti K."/>
            <person name="Lindquist E.A."/>
            <person name="Lipzen A."/>
            <person name="Lundell T."/>
            <person name="Morin E."/>
            <person name="Murat C."/>
            <person name="Sun H."/>
            <person name="Tunlid A."/>
            <person name="Henrissat B."/>
            <person name="Grigoriev I.V."/>
            <person name="Hibbett D.S."/>
            <person name="Martin F."/>
            <person name="Nordberg H.P."/>
            <person name="Cantor M.N."/>
            <person name="Hua S.X."/>
        </authorList>
    </citation>
    <scope>NUCLEOTIDE SEQUENCE [LARGE SCALE GENOMIC DNA]</scope>
    <source>
        <strain evidence="2 3">Zn</strain>
    </source>
</reference>
<dbReference type="InterPro" id="IPR050312">
    <property type="entry name" value="IolE/XylAMocC-like"/>
</dbReference>
<evidence type="ECO:0000313" key="3">
    <source>
        <dbReference type="Proteomes" id="UP000054321"/>
    </source>
</evidence>
<dbReference type="InParanoid" id="A0A0C3H960"/>
<dbReference type="PANTHER" id="PTHR12110:SF21">
    <property type="entry name" value="XYLOSE ISOMERASE-LIKE TIM BARREL DOMAIN-CONTAINING PROTEIN"/>
    <property type="match status" value="1"/>
</dbReference>
<dbReference type="OrthoDB" id="5360893at2759"/>
<reference evidence="3" key="2">
    <citation type="submission" date="2015-01" db="EMBL/GenBank/DDBJ databases">
        <title>Evolutionary Origins and Diversification of the Mycorrhizal Mutualists.</title>
        <authorList>
            <consortium name="DOE Joint Genome Institute"/>
            <consortium name="Mycorrhizal Genomics Consortium"/>
            <person name="Kohler A."/>
            <person name="Kuo A."/>
            <person name="Nagy L.G."/>
            <person name="Floudas D."/>
            <person name="Copeland A."/>
            <person name="Barry K.W."/>
            <person name="Cichocki N."/>
            <person name="Veneault-Fourrey C."/>
            <person name="LaButti K."/>
            <person name="Lindquist E.A."/>
            <person name="Lipzen A."/>
            <person name="Lundell T."/>
            <person name="Morin E."/>
            <person name="Murat C."/>
            <person name="Riley R."/>
            <person name="Ohm R."/>
            <person name="Sun H."/>
            <person name="Tunlid A."/>
            <person name="Henrissat B."/>
            <person name="Grigoriev I.V."/>
            <person name="Hibbett D.S."/>
            <person name="Martin F."/>
        </authorList>
    </citation>
    <scope>NUCLEOTIDE SEQUENCE [LARGE SCALE GENOMIC DNA]</scope>
    <source>
        <strain evidence="3">Zn</strain>
    </source>
</reference>
<feature type="domain" description="Xylose isomerase-like TIM barrel" evidence="1">
    <location>
        <begin position="24"/>
        <end position="313"/>
    </location>
</feature>
<dbReference type="AlphaFoldDB" id="A0A0C3H960"/>
<evidence type="ECO:0000259" key="1">
    <source>
        <dbReference type="Pfam" id="PF01261"/>
    </source>
</evidence>
<accession>A0A0C3H960</accession>
<keyword evidence="3" id="KW-1185">Reference proteome</keyword>
<proteinExistence type="predicted"/>
<dbReference type="Proteomes" id="UP000054321">
    <property type="component" value="Unassembled WGS sequence"/>
</dbReference>
<sequence>MLYNAIASVSLGRSSAGHSLITKIQQAASAGFSGVEIFFECLELYACEIEGRKTTPSRKTLLEAAQRVHEVCGKLRITVVCLMPFMNFEGLVDDYERKEKLDLLQFWFELCRALGTDLIQIPTNARQHGTTSDLERVVTDLRTVAELGLQQSPPIRFAYEAVSWGTHFDTWDQTWAIAKQVNLPNFGLCLDVFHIASRVWADPSASSGLTENCEENLKRSLERLVQDIDPKKIFYVQIGDAEQLDKPIVPGHPLFGEGIKPRMSWSRNARLYAFETDLGGYLPLERICQAIFVQLGWEGWVSMEMFNKSLYQTSPEMVGKLATRAANSWSKFLGFLEKASEKSQPA</sequence>
<name>A0A0C3H960_OIDMZ</name>
<organism evidence="2 3">
    <name type="scientific">Oidiodendron maius (strain Zn)</name>
    <dbReference type="NCBI Taxonomy" id="913774"/>
    <lineage>
        <taxon>Eukaryota</taxon>
        <taxon>Fungi</taxon>
        <taxon>Dikarya</taxon>
        <taxon>Ascomycota</taxon>
        <taxon>Pezizomycotina</taxon>
        <taxon>Leotiomycetes</taxon>
        <taxon>Leotiomycetes incertae sedis</taxon>
        <taxon>Myxotrichaceae</taxon>
        <taxon>Oidiodendron</taxon>
    </lineage>
</organism>
<evidence type="ECO:0000313" key="2">
    <source>
        <dbReference type="EMBL" id="KIM99799.1"/>
    </source>
</evidence>
<dbReference type="EMBL" id="KN832878">
    <property type="protein sequence ID" value="KIM99799.1"/>
    <property type="molecule type" value="Genomic_DNA"/>
</dbReference>
<dbReference type="PANTHER" id="PTHR12110">
    <property type="entry name" value="HYDROXYPYRUVATE ISOMERASE"/>
    <property type="match status" value="1"/>
</dbReference>
<protein>
    <recommendedName>
        <fullName evidence="1">Xylose isomerase-like TIM barrel domain-containing protein</fullName>
    </recommendedName>
</protein>
<dbReference type="HOGENOM" id="CLU_035063_0_0_1"/>
<dbReference type="Gene3D" id="3.20.20.150">
    <property type="entry name" value="Divalent-metal-dependent TIM barrel enzymes"/>
    <property type="match status" value="1"/>
</dbReference>